<dbReference type="EMBL" id="BLXT01003904">
    <property type="protein sequence ID" value="GFO07658.1"/>
    <property type="molecule type" value="Genomic_DNA"/>
</dbReference>
<dbReference type="CDD" id="cd00096">
    <property type="entry name" value="Ig"/>
    <property type="match status" value="2"/>
</dbReference>
<evidence type="ECO:0000256" key="5">
    <source>
        <dbReference type="SAM" id="MobiDB-lite"/>
    </source>
</evidence>
<evidence type="ECO:0000256" key="4">
    <source>
        <dbReference type="ARBA" id="ARBA00023319"/>
    </source>
</evidence>
<dbReference type="Pfam" id="PF13927">
    <property type="entry name" value="Ig_3"/>
    <property type="match status" value="3"/>
</dbReference>
<dbReference type="InterPro" id="IPR003598">
    <property type="entry name" value="Ig_sub2"/>
</dbReference>
<dbReference type="PANTHER" id="PTHR12231">
    <property type="entry name" value="CTX-RELATED TYPE I TRANSMEMBRANE PROTEIN"/>
    <property type="match status" value="1"/>
</dbReference>
<feature type="region of interest" description="Disordered" evidence="5">
    <location>
        <begin position="100"/>
        <end position="121"/>
    </location>
</feature>
<feature type="region of interest" description="Disordered" evidence="5">
    <location>
        <begin position="1"/>
        <end position="34"/>
    </location>
</feature>
<evidence type="ECO:0000256" key="2">
    <source>
        <dbReference type="ARBA" id="ARBA00022737"/>
    </source>
</evidence>
<dbReference type="SMART" id="SM00408">
    <property type="entry name" value="IGc2"/>
    <property type="match status" value="3"/>
</dbReference>
<dbReference type="PANTHER" id="PTHR12231:SF253">
    <property type="entry name" value="DPR-INTERACTING PROTEIN ETA, ISOFORM B-RELATED"/>
    <property type="match status" value="1"/>
</dbReference>
<keyword evidence="8" id="KW-1185">Reference proteome</keyword>
<dbReference type="InterPro" id="IPR036179">
    <property type="entry name" value="Ig-like_dom_sf"/>
</dbReference>
<dbReference type="InterPro" id="IPR051170">
    <property type="entry name" value="Neural/epithelial_adhesion"/>
</dbReference>
<evidence type="ECO:0000313" key="8">
    <source>
        <dbReference type="Proteomes" id="UP000735302"/>
    </source>
</evidence>
<keyword evidence="3" id="KW-1015">Disulfide bond</keyword>
<dbReference type="PROSITE" id="PS50835">
    <property type="entry name" value="IG_LIKE"/>
    <property type="match status" value="3"/>
</dbReference>
<organism evidence="7 8">
    <name type="scientific">Plakobranchus ocellatus</name>
    <dbReference type="NCBI Taxonomy" id="259542"/>
    <lineage>
        <taxon>Eukaryota</taxon>
        <taxon>Metazoa</taxon>
        <taxon>Spiralia</taxon>
        <taxon>Lophotrochozoa</taxon>
        <taxon>Mollusca</taxon>
        <taxon>Gastropoda</taxon>
        <taxon>Heterobranchia</taxon>
        <taxon>Euthyneura</taxon>
        <taxon>Panpulmonata</taxon>
        <taxon>Sacoglossa</taxon>
        <taxon>Placobranchoidea</taxon>
        <taxon>Plakobranchidae</taxon>
        <taxon>Plakobranchus</taxon>
    </lineage>
</organism>
<gene>
    <name evidence="7" type="ORF">PoB_003416300</name>
</gene>
<dbReference type="Gene3D" id="2.60.40.10">
    <property type="entry name" value="Immunoglobulins"/>
    <property type="match status" value="3"/>
</dbReference>
<accession>A0AAV4AK32</accession>
<evidence type="ECO:0000256" key="1">
    <source>
        <dbReference type="ARBA" id="ARBA00022729"/>
    </source>
</evidence>
<proteinExistence type="predicted"/>
<name>A0AAV4AK32_9GAST</name>
<feature type="domain" description="Ig-like" evidence="6">
    <location>
        <begin position="311"/>
        <end position="381"/>
    </location>
</feature>
<keyword evidence="2" id="KW-0677">Repeat</keyword>
<feature type="domain" description="Ig-like" evidence="6">
    <location>
        <begin position="224"/>
        <end position="306"/>
    </location>
</feature>
<comment type="caution">
    <text evidence="7">The sequence shown here is derived from an EMBL/GenBank/DDBJ whole genome shotgun (WGS) entry which is preliminary data.</text>
</comment>
<protein>
    <submittedName>
        <fullName evidence="7">Hemicentin-1</fullName>
    </submittedName>
</protein>
<evidence type="ECO:0000313" key="7">
    <source>
        <dbReference type="EMBL" id="GFO07658.1"/>
    </source>
</evidence>
<evidence type="ECO:0000259" key="6">
    <source>
        <dbReference type="PROSITE" id="PS50835"/>
    </source>
</evidence>
<evidence type="ECO:0000256" key="3">
    <source>
        <dbReference type="ARBA" id="ARBA00023157"/>
    </source>
</evidence>
<dbReference type="InterPro" id="IPR003599">
    <property type="entry name" value="Ig_sub"/>
</dbReference>
<dbReference type="InterPro" id="IPR013783">
    <property type="entry name" value="Ig-like_fold"/>
</dbReference>
<dbReference type="InterPro" id="IPR007110">
    <property type="entry name" value="Ig-like_dom"/>
</dbReference>
<feature type="domain" description="Ig-like" evidence="6">
    <location>
        <begin position="397"/>
        <end position="478"/>
    </location>
</feature>
<dbReference type="SUPFAM" id="SSF48726">
    <property type="entry name" value="Immunoglobulin"/>
    <property type="match status" value="3"/>
</dbReference>
<keyword evidence="1" id="KW-0732">Signal</keyword>
<dbReference type="AlphaFoldDB" id="A0AAV4AK32"/>
<sequence>MQSNQTTLDGANTTQDSPTPTNATNTTQDSALPTNATGVVVMERSRLTFDGANTTQYDPSPTGAFIMHGNQTTFDRANTTQDSPTPTNATSVTTMQSNQTTFDGANTTQDSPTPTNATNTTQDSALLTNATGIVVMERSRPTFDGANTTQDRSTSPNTTVSLQGNQTIFYSPSPTASAASMQHNGTYNDSVTPTSYSISATATSTPSQQSTAELKITNLFAEPPSIHGENRTFVSRLQGSDLILRCNAFGSPPITYKWIRLVGDQGIEYGNRPVLVLSKLRIQDAGQYICVARNRAGVAHRAFDVTVKEPPTVYGENPLFVSKVQGSDLTLRCNVFGSQPIIYKWIGPAGGQGIERGNGSELVLTNLRDEDAGQYICEARNVAGMVRRVFHVIMEGPPFIYGENPLIVSSVQGSDLVLSCNAFGSIPITYKWIRPAGGQGIERANGSELVLTNLRDEDAGQYICEATDKGGMVQRVFDVIVQGI</sequence>
<dbReference type="SMART" id="SM00409">
    <property type="entry name" value="IG"/>
    <property type="match status" value="3"/>
</dbReference>
<dbReference type="Proteomes" id="UP000735302">
    <property type="component" value="Unassembled WGS sequence"/>
</dbReference>
<keyword evidence="4" id="KW-0393">Immunoglobulin domain</keyword>
<reference evidence="7 8" key="1">
    <citation type="journal article" date="2021" name="Elife">
        <title>Chloroplast acquisition without the gene transfer in kleptoplastic sea slugs, Plakobranchus ocellatus.</title>
        <authorList>
            <person name="Maeda T."/>
            <person name="Takahashi S."/>
            <person name="Yoshida T."/>
            <person name="Shimamura S."/>
            <person name="Takaki Y."/>
            <person name="Nagai Y."/>
            <person name="Toyoda A."/>
            <person name="Suzuki Y."/>
            <person name="Arimoto A."/>
            <person name="Ishii H."/>
            <person name="Satoh N."/>
            <person name="Nishiyama T."/>
            <person name="Hasebe M."/>
            <person name="Maruyama T."/>
            <person name="Minagawa J."/>
            <person name="Obokata J."/>
            <person name="Shigenobu S."/>
        </authorList>
    </citation>
    <scope>NUCLEOTIDE SEQUENCE [LARGE SCALE GENOMIC DNA]</scope>
</reference>